<dbReference type="AlphaFoldDB" id="A0A8T2U4S6"/>
<dbReference type="Proteomes" id="UP000825935">
    <property type="component" value="Chromosome 8"/>
</dbReference>
<keyword evidence="1" id="KW-0732">Signal</keyword>
<protein>
    <submittedName>
        <fullName evidence="2">Uncharacterized protein</fullName>
    </submittedName>
</protein>
<evidence type="ECO:0000313" key="3">
    <source>
        <dbReference type="Proteomes" id="UP000825935"/>
    </source>
</evidence>
<sequence length="209" mass="23685">MTRVYPNLCQVVMLLAFLGAIYALFSAAEELQPPAANGYGEKAEFLKAMVGWSLTHGVRRLRRDHMQKATVDDYKAKSEFGSAMAHRFRAATRKLKKSEDLRDQLIYGLRDENEIAVPMTEKLGARGGIPRTEGHGHWLLDTASYAISERREPSQAEKDIAELRSTNVVDRRLRGAEERKLVWHATFRHNVPSSPNRMQNDIPDSINLP</sequence>
<proteinExistence type="predicted"/>
<keyword evidence="3" id="KW-1185">Reference proteome</keyword>
<reference evidence="2" key="1">
    <citation type="submission" date="2021-08" db="EMBL/GenBank/DDBJ databases">
        <title>WGS assembly of Ceratopteris richardii.</title>
        <authorList>
            <person name="Marchant D.B."/>
            <person name="Chen G."/>
            <person name="Jenkins J."/>
            <person name="Shu S."/>
            <person name="Leebens-Mack J."/>
            <person name="Grimwood J."/>
            <person name="Schmutz J."/>
            <person name="Soltis P."/>
            <person name="Soltis D."/>
            <person name="Chen Z.-H."/>
        </authorList>
    </citation>
    <scope>NUCLEOTIDE SEQUENCE</scope>
    <source>
        <strain evidence="2">Whitten #5841</strain>
        <tissue evidence="2">Leaf</tissue>
    </source>
</reference>
<name>A0A8T2U4S6_CERRI</name>
<feature type="chain" id="PRO_5035809089" evidence="1">
    <location>
        <begin position="24"/>
        <end position="209"/>
    </location>
</feature>
<organism evidence="2 3">
    <name type="scientific">Ceratopteris richardii</name>
    <name type="common">Triangle waterfern</name>
    <dbReference type="NCBI Taxonomy" id="49495"/>
    <lineage>
        <taxon>Eukaryota</taxon>
        <taxon>Viridiplantae</taxon>
        <taxon>Streptophyta</taxon>
        <taxon>Embryophyta</taxon>
        <taxon>Tracheophyta</taxon>
        <taxon>Polypodiopsida</taxon>
        <taxon>Polypodiidae</taxon>
        <taxon>Polypodiales</taxon>
        <taxon>Pteridineae</taxon>
        <taxon>Pteridaceae</taxon>
        <taxon>Parkerioideae</taxon>
        <taxon>Ceratopteris</taxon>
    </lineage>
</organism>
<accession>A0A8T2U4S6</accession>
<evidence type="ECO:0000313" key="2">
    <source>
        <dbReference type="EMBL" id="KAH7431191.1"/>
    </source>
</evidence>
<evidence type="ECO:0000256" key="1">
    <source>
        <dbReference type="SAM" id="SignalP"/>
    </source>
</evidence>
<dbReference type="EMBL" id="CM035413">
    <property type="protein sequence ID" value="KAH7431191.1"/>
    <property type="molecule type" value="Genomic_DNA"/>
</dbReference>
<comment type="caution">
    <text evidence="2">The sequence shown here is derived from an EMBL/GenBank/DDBJ whole genome shotgun (WGS) entry which is preliminary data.</text>
</comment>
<gene>
    <name evidence="2" type="ORF">KP509_08G035600</name>
</gene>
<feature type="signal peptide" evidence="1">
    <location>
        <begin position="1"/>
        <end position="23"/>
    </location>
</feature>